<feature type="region of interest" description="Disordered" evidence="1">
    <location>
        <begin position="327"/>
        <end position="348"/>
    </location>
</feature>
<evidence type="ECO:0000256" key="2">
    <source>
        <dbReference type="SAM" id="SignalP"/>
    </source>
</evidence>
<dbReference type="Proteomes" id="UP000614610">
    <property type="component" value="Unassembled WGS sequence"/>
</dbReference>
<reference evidence="3" key="1">
    <citation type="submission" date="2019-06" db="EMBL/GenBank/DDBJ databases">
        <authorList>
            <person name="Palmer J.M."/>
        </authorList>
    </citation>
    <scope>NUCLEOTIDE SEQUENCE</scope>
    <source>
        <strain evidence="3">TWF679</strain>
    </source>
</reference>
<comment type="caution">
    <text evidence="3">The sequence shown here is derived from an EMBL/GenBank/DDBJ whole genome shotgun (WGS) entry which is preliminary data.</text>
</comment>
<name>A0A8H8V2T6_ORBOL</name>
<dbReference type="OrthoDB" id="5272193at2759"/>
<feature type="compositionally biased region" description="Low complexity" evidence="1">
    <location>
        <begin position="328"/>
        <end position="339"/>
    </location>
</feature>
<sequence length="587" mass="64577">MRFLSFITAARFIFDLPFAVTFPADAVVQPLQSLEKRLWLADLPPIEPEHPGGLYLLRDQGQIDHLMRYGDGPNCLLVLLASSRANIEDEERWIGWPLGNDTYRYNGENQCQNFKDLHKSLPNQVSSYSVTGYCECEFFDDENCQNTKFRAFNRADDTLKEHGNNDLLESYKCWKEMHINNSVTCFVFYGPQGLRDRLAEKINKSHLDGADISRIGDGYAMATLPNSRMFVDGPGSALKCYRMEPNILVESIVVRGCSCVFYLDDSCSMPLSNSLTGKYGIGNAGWDTKAVVGDLDKATFNSLRSFTCAPPYGINWHPRSKALKIPATSQKLSTSTTTEKTTHTPRPETVTKITGFDAIGIERCTPTPAPTPPVPTFPNYVVSGCTGTAQSVVVSRFSSACSCIGVRETAPVVTVTQTIEETTTAAGVEIAVATAFHIKVRGKTPPLYLYILKIDGDQYGTAFTEDIADAVEFSQHADGGLNSEYGQVAPYFADPDIPIGGVYYGDPNDPVFYVDIESLTFNLENWESGDRLPGQTGFETFAMSPPLIDAGFPSLLLAGKKGIDWAPYVEDGFEVIQLQAVPIAPEC</sequence>
<organism evidence="3 4">
    <name type="scientific">Orbilia oligospora</name>
    <name type="common">Nematode-trapping fungus</name>
    <name type="synonym">Arthrobotrys oligospora</name>
    <dbReference type="NCBI Taxonomy" id="2813651"/>
    <lineage>
        <taxon>Eukaryota</taxon>
        <taxon>Fungi</taxon>
        <taxon>Dikarya</taxon>
        <taxon>Ascomycota</taxon>
        <taxon>Pezizomycotina</taxon>
        <taxon>Orbiliomycetes</taxon>
        <taxon>Orbiliales</taxon>
        <taxon>Orbiliaceae</taxon>
        <taxon>Orbilia</taxon>
    </lineage>
</organism>
<dbReference type="AlphaFoldDB" id="A0A8H8V2T6"/>
<gene>
    <name evidence="3" type="ORF">TWF679_009422</name>
</gene>
<evidence type="ECO:0000256" key="1">
    <source>
        <dbReference type="SAM" id="MobiDB-lite"/>
    </source>
</evidence>
<feature type="chain" id="PRO_5034915579" evidence="2">
    <location>
        <begin position="20"/>
        <end position="587"/>
    </location>
</feature>
<feature type="signal peptide" evidence="2">
    <location>
        <begin position="1"/>
        <end position="19"/>
    </location>
</feature>
<dbReference type="EMBL" id="WIWT01000066">
    <property type="protein sequence ID" value="KAF3205199.1"/>
    <property type="molecule type" value="Genomic_DNA"/>
</dbReference>
<protein>
    <submittedName>
        <fullName evidence="3">Uncharacterized protein</fullName>
    </submittedName>
</protein>
<keyword evidence="2" id="KW-0732">Signal</keyword>
<evidence type="ECO:0000313" key="4">
    <source>
        <dbReference type="Proteomes" id="UP000614610"/>
    </source>
</evidence>
<accession>A0A8H8V2T6</accession>
<proteinExistence type="predicted"/>
<evidence type="ECO:0000313" key="3">
    <source>
        <dbReference type="EMBL" id="KAF3205199.1"/>
    </source>
</evidence>